<dbReference type="EMBL" id="CASHTH010000156">
    <property type="protein sequence ID" value="CAI7992698.1"/>
    <property type="molecule type" value="Genomic_DNA"/>
</dbReference>
<dbReference type="AlphaFoldDB" id="A0AA35VUD7"/>
<sequence length="61" mass="6987">MKRWISGRELIQIAWELVGMASSHALQFGLHTTPITLHMLSMDACHRLYEVEGVVYHTMCS</sequence>
<keyword evidence="2" id="KW-1185">Reference proteome</keyword>
<feature type="non-terminal residue" evidence="1">
    <location>
        <position position="1"/>
    </location>
</feature>
<evidence type="ECO:0000313" key="1">
    <source>
        <dbReference type="EMBL" id="CAI7992698.1"/>
    </source>
</evidence>
<accession>A0AA35VUD7</accession>
<name>A0AA35VUD7_GEOBA</name>
<proteinExistence type="predicted"/>
<reference evidence="1" key="1">
    <citation type="submission" date="2023-03" db="EMBL/GenBank/DDBJ databases">
        <authorList>
            <person name="Steffen K."/>
            <person name="Cardenas P."/>
        </authorList>
    </citation>
    <scope>NUCLEOTIDE SEQUENCE</scope>
</reference>
<protein>
    <submittedName>
        <fullName evidence="1">Uncharacterized protein</fullName>
    </submittedName>
</protein>
<evidence type="ECO:0000313" key="2">
    <source>
        <dbReference type="Proteomes" id="UP001174909"/>
    </source>
</evidence>
<gene>
    <name evidence="1" type="ORF">GBAR_LOCUS1076</name>
</gene>
<organism evidence="1 2">
    <name type="scientific">Geodia barretti</name>
    <name type="common">Barrett's horny sponge</name>
    <dbReference type="NCBI Taxonomy" id="519541"/>
    <lineage>
        <taxon>Eukaryota</taxon>
        <taxon>Metazoa</taxon>
        <taxon>Porifera</taxon>
        <taxon>Demospongiae</taxon>
        <taxon>Heteroscleromorpha</taxon>
        <taxon>Tetractinellida</taxon>
        <taxon>Astrophorina</taxon>
        <taxon>Geodiidae</taxon>
        <taxon>Geodia</taxon>
    </lineage>
</organism>
<dbReference type="Proteomes" id="UP001174909">
    <property type="component" value="Unassembled WGS sequence"/>
</dbReference>
<comment type="caution">
    <text evidence="1">The sequence shown here is derived from an EMBL/GenBank/DDBJ whole genome shotgun (WGS) entry which is preliminary data.</text>
</comment>